<reference evidence="1" key="1">
    <citation type="journal article" date="2014" name="Int. J. Syst. Evol. Microbiol.">
        <title>Complete genome sequence of Corynebacterium casei LMG S-19264T (=DSM 44701T), isolated from a smear-ripened cheese.</title>
        <authorList>
            <consortium name="US DOE Joint Genome Institute (JGI-PGF)"/>
            <person name="Walter F."/>
            <person name="Albersmeier A."/>
            <person name="Kalinowski J."/>
            <person name="Ruckert C."/>
        </authorList>
    </citation>
    <scope>NUCLEOTIDE SEQUENCE</scope>
    <source>
        <strain evidence="1">CGMCC 1.15794</strain>
    </source>
</reference>
<sequence length="62" mass="7293">MKSKLGSNSWRWTDTIQEQFYCHIAGLPASLPQYNLESWRPLVNWAQSLVQYRCNPYDGAWS</sequence>
<dbReference type="EMBL" id="BMJY01000007">
    <property type="protein sequence ID" value="GGH44675.1"/>
    <property type="molecule type" value="Genomic_DNA"/>
</dbReference>
<comment type="caution">
    <text evidence="1">The sequence shown here is derived from an EMBL/GenBank/DDBJ whole genome shotgun (WGS) entry which is preliminary data.</text>
</comment>
<protein>
    <submittedName>
        <fullName evidence="1">Uncharacterized protein</fullName>
    </submittedName>
</protein>
<proteinExistence type="predicted"/>
<organism evidence="1 2">
    <name type="scientific">Microbacterium album</name>
    <dbReference type="NCBI Taxonomy" id="2053191"/>
    <lineage>
        <taxon>Bacteria</taxon>
        <taxon>Bacillati</taxon>
        <taxon>Actinomycetota</taxon>
        <taxon>Actinomycetes</taxon>
        <taxon>Micrococcales</taxon>
        <taxon>Microbacteriaceae</taxon>
        <taxon>Microbacterium</taxon>
    </lineage>
</organism>
<dbReference type="AlphaFoldDB" id="A0A917IFL4"/>
<dbReference type="Proteomes" id="UP000657592">
    <property type="component" value="Unassembled WGS sequence"/>
</dbReference>
<accession>A0A917IFL4</accession>
<dbReference type="Pfam" id="PF10783">
    <property type="entry name" value="DUF2599"/>
    <property type="match status" value="1"/>
</dbReference>
<keyword evidence="2" id="KW-1185">Reference proteome</keyword>
<evidence type="ECO:0000313" key="2">
    <source>
        <dbReference type="Proteomes" id="UP000657592"/>
    </source>
</evidence>
<name>A0A917IFL4_9MICO</name>
<dbReference type="InterPro" id="IPR019719">
    <property type="entry name" value="DUF2599"/>
</dbReference>
<gene>
    <name evidence="1" type="ORF">GCM10010921_19500</name>
</gene>
<reference evidence="1" key="2">
    <citation type="submission" date="2020-09" db="EMBL/GenBank/DDBJ databases">
        <authorList>
            <person name="Sun Q."/>
            <person name="Zhou Y."/>
        </authorList>
    </citation>
    <scope>NUCLEOTIDE SEQUENCE</scope>
    <source>
        <strain evidence="1">CGMCC 1.15794</strain>
    </source>
</reference>
<evidence type="ECO:0000313" key="1">
    <source>
        <dbReference type="EMBL" id="GGH44675.1"/>
    </source>
</evidence>